<keyword evidence="5" id="KW-0441">Lipid A biosynthesis</keyword>
<comment type="subcellular location">
    <subcellularLocation>
        <location evidence="1">Cell membrane</location>
        <topology evidence="1">Multi-pass membrane protein</topology>
    </subcellularLocation>
</comment>
<dbReference type="GO" id="GO:0022857">
    <property type="term" value="F:transmembrane transporter activity"/>
    <property type="evidence" value="ECO:0007669"/>
    <property type="project" value="InterPro"/>
</dbReference>
<keyword evidence="10 11" id="KW-0472">Membrane</keyword>
<dbReference type="PANTHER" id="PTHR30561">
    <property type="entry name" value="SMR FAMILY PROTON-DEPENDENT DRUG EFFLUX TRANSPORTER SUGE"/>
    <property type="match status" value="1"/>
</dbReference>
<evidence type="ECO:0000256" key="3">
    <source>
        <dbReference type="ARBA" id="ARBA00022516"/>
    </source>
</evidence>
<evidence type="ECO:0000256" key="11">
    <source>
        <dbReference type="SAM" id="Phobius"/>
    </source>
</evidence>
<dbReference type="RefSeq" id="WP_059470901.1">
    <property type="nucleotide sequence ID" value="NZ_CP013386.1"/>
</dbReference>
<evidence type="ECO:0000256" key="4">
    <source>
        <dbReference type="ARBA" id="ARBA00022519"/>
    </source>
</evidence>
<organism evidence="13 14">
    <name type="scientific">Burkholderia mayonis</name>
    <dbReference type="NCBI Taxonomy" id="1385591"/>
    <lineage>
        <taxon>Bacteria</taxon>
        <taxon>Pseudomonadati</taxon>
        <taxon>Pseudomonadota</taxon>
        <taxon>Betaproteobacteria</taxon>
        <taxon>Burkholderiales</taxon>
        <taxon>Burkholderiaceae</taxon>
        <taxon>Burkholderia</taxon>
        <taxon>pseudomallei group</taxon>
    </lineage>
</organism>
<feature type="transmembrane region" description="Helical" evidence="11">
    <location>
        <begin position="6"/>
        <end position="23"/>
    </location>
</feature>
<evidence type="ECO:0000313" key="13">
    <source>
        <dbReference type="EMBL" id="AOJ03427.1"/>
    </source>
</evidence>
<keyword evidence="6 11" id="KW-0812">Transmembrane</keyword>
<dbReference type="EMBL" id="CP013386">
    <property type="protein sequence ID" value="AOJ03427.1"/>
    <property type="molecule type" value="Genomic_DNA"/>
</dbReference>
<evidence type="ECO:0000256" key="10">
    <source>
        <dbReference type="ARBA" id="ARBA00023136"/>
    </source>
</evidence>
<feature type="domain" description="EamA" evidence="12">
    <location>
        <begin position="144"/>
        <end position="274"/>
    </location>
</feature>
<evidence type="ECO:0000256" key="9">
    <source>
        <dbReference type="ARBA" id="ARBA00023098"/>
    </source>
</evidence>
<name>A0A1B4FID8_9BURK</name>
<keyword evidence="7" id="KW-0448">Lipopolysaccharide biosynthesis</keyword>
<keyword evidence="14" id="KW-1185">Reference proteome</keyword>
<dbReference type="KEGG" id="buu:WS70_03460"/>
<gene>
    <name evidence="13" type="ORF">WS70_03460</name>
</gene>
<evidence type="ECO:0000313" key="14">
    <source>
        <dbReference type="Proteomes" id="UP000062519"/>
    </source>
</evidence>
<evidence type="ECO:0000256" key="1">
    <source>
        <dbReference type="ARBA" id="ARBA00004651"/>
    </source>
</evidence>
<keyword evidence="2" id="KW-1003">Cell membrane</keyword>
<dbReference type="InterPro" id="IPR037185">
    <property type="entry name" value="EmrE-like"/>
</dbReference>
<evidence type="ECO:0000256" key="2">
    <source>
        <dbReference type="ARBA" id="ARBA00022475"/>
    </source>
</evidence>
<dbReference type="InterPro" id="IPR000390">
    <property type="entry name" value="Small_drug/metabolite_transptr"/>
</dbReference>
<accession>A0A1B4FID8</accession>
<feature type="transmembrane region" description="Helical" evidence="11">
    <location>
        <begin position="230"/>
        <end position="251"/>
    </location>
</feature>
<dbReference type="InterPro" id="IPR000620">
    <property type="entry name" value="EamA_dom"/>
</dbReference>
<dbReference type="Pfam" id="PF00892">
    <property type="entry name" value="EamA"/>
    <property type="match status" value="2"/>
</dbReference>
<evidence type="ECO:0000256" key="6">
    <source>
        <dbReference type="ARBA" id="ARBA00022692"/>
    </source>
</evidence>
<feature type="transmembrane region" description="Helical" evidence="11">
    <location>
        <begin position="35"/>
        <end position="53"/>
    </location>
</feature>
<dbReference type="GO" id="GO:0009245">
    <property type="term" value="P:lipid A biosynthetic process"/>
    <property type="evidence" value="ECO:0007669"/>
    <property type="project" value="UniProtKB-KW"/>
</dbReference>
<evidence type="ECO:0000256" key="7">
    <source>
        <dbReference type="ARBA" id="ARBA00022985"/>
    </source>
</evidence>
<dbReference type="PANTHER" id="PTHR30561:SF9">
    <property type="entry name" value="4-AMINO-4-DEOXY-L-ARABINOSE-PHOSPHOUNDECAPRENOL FLIPPASE SUBUNIT ARNF-RELATED"/>
    <property type="match status" value="1"/>
</dbReference>
<protein>
    <submittedName>
        <fullName evidence="13">Multidrug DMT transporter permease</fullName>
    </submittedName>
</protein>
<keyword evidence="4" id="KW-0997">Cell inner membrane</keyword>
<feature type="transmembrane region" description="Helical" evidence="11">
    <location>
        <begin position="115"/>
        <end position="132"/>
    </location>
</feature>
<dbReference type="GO" id="GO:0009103">
    <property type="term" value="P:lipopolysaccharide biosynthetic process"/>
    <property type="evidence" value="ECO:0007669"/>
    <property type="project" value="UniProtKB-KW"/>
</dbReference>
<evidence type="ECO:0000256" key="8">
    <source>
        <dbReference type="ARBA" id="ARBA00022989"/>
    </source>
</evidence>
<dbReference type="GO" id="GO:0005886">
    <property type="term" value="C:plasma membrane"/>
    <property type="evidence" value="ECO:0007669"/>
    <property type="project" value="UniProtKB-SubCell"/>
</dbReference>
<keyword evidence="8 11" id="KW-1133">Transmembrane helix</keyword>
<dbReference type="SUPFAM" id="SSF103481">
    <property type="entry name" value="Multidrug resistance efflux transporter EmrE"/>
    <property type="match status" value="2"/>
</dbReference>
<feature type="transmembrane region" description="Helical" evidence="11">
    <location>
        <begin position="91"/>
        <end position="109"/>
    </location>
</feature>
<reference evidence="13 14" key="1">
    <citation type="submission" date="2015-12" db="EMBL/GenBank/DDBJ databases">
        <title>Diversity of Burkholderia near neighbor genomes.</title>
        <authorList>
            <person name="Sahl J."/>
            <person name="Wagner D."/>
            <person name="Keim P."/>
        </authorList>
    </citation>
    <scope>NUCLEOTIDE SEQUENCE [LARGE SCALE GENOMIC DNA]</scope>
    <source>
        <strain evidence="13 14">BDU6</strain>
    </source>
</reference>
<feature type="domain" description="EamA" evidence="12">
    <location>
        <begin position="8"/>
        <end position="129"/>
    </location>
</feature>
<keyword evidence="9" id="KW-0443">Lipid metabolism</keyword>
<feature type="transmembrane region" description="Helical" evidence="11">
    <location>
        <begin position="170"/>
        <end position="189"/>
    </location>
</feature>
<feature type="transmembrane region" description="Helical" evidence="11">
    <location>
        <begin position="201"/>
        <end position="224"/>
    </location>
</feature>
<proteinExistence type="predicted"/>
<feature type="transmembrane region" description="Helical" evidence="11">
    <location>
        <begin position="59"/>
        <end position="79"/>
    </location>
</feature>
<feature type="transmembrane region" description="Helical" evidence="11">
    <location>
        <begin position="139"/>
        <end position="158"/>
    </location>
</feature>
<dbReference type="AlphaFoldDB" id="A0A1B4FID8"/>
<dbReference type="Proteomes" id="UP000062519">
    <property type="component" value="Chromosome 1"/>
</dbReference>
<keyword evidence="3" id="KW-0444">Lipid biosynthesis</keyword>
<sequence length="275" mass="28899">MISYVGGLVLLAAVLHASWNAILHSNRDRFLSMTWMSIGIAAVAIVFVAFLPAPAAPSWPYIVASGFVHIGYNLSLVYAYRHGDLGEAYPIARGSSPLLVTLGAALFAGERLGTLHVIGIALVSVGIISLAWQRSKVSYANAAAALLTGVTIALYTVIDGIGVRLSGDSTSYVALTFVFYALMPVVFVMNRGWSALRAPRIDIGSSVAGGIVSIVAYGIVVWAMQFGAMGAVSAIRETSVVFAVLIGRIFLNEQVTAKRFVSCIVIATGAICISA</sequence>
<evidence type="ECO:0000259" key="12">
    <source>
        <dbReference type="Pfam" id="PF00892"/>
    </source>
</evidence>
<evidence type="ECO:0000256" key="5">
    <source>
        <dbReference type="ARBA" id="ARBA00022556"/>
    </source>
</evidence>
<dbReference type="Gene3D" id="1.10.3730.20">
    <property type="match status" value="2"/>
</dbReference>